<accession>A0A8S1XKM9</accession>
<protein>
    <submittedName>
        <fullName evidence="4">Uncharacterized protein</fullName>
    </submittedName>
</protein>
<keyword evidence="3" id="KW-0732">Signal</keyword>
<feature type="region of interest" description="Disordered" evidence="1">
    <location>
        <begin position="1444"/>
        <end position="1464"/>
    </location>
</feature>
<gene>
    <name evidence="4" type="ORF">POCTA_138.1.T1240101</name>
</gene>
<dbReference type="Proteomes" id="UP000683925">
    <property type="component" value="Unassembled WGS sequence"/>
</dbReference>
<evidence type="ECO:0000256" key="1">
    <source>
        <dbReference type="SAM" id="MobiDB-lite"/>
    </source>
</evidence>
<evidence type="ECO:0000313" key="5">
    <source>
        <dbReference type="Proteomes" id="UP000683925"/>
    </source>
</evidence>
<dbReference type="OrthoDB" id="298606at2759"/>
<feature type="chain" id="PRO_5035947350" evidence="3">
    <location>
        <begin position="19"/>
        <end position="1507"/>
    </location>
</feature>
<evidence type="ECO:0000313" key="4">
    <source>
        <dbReference type="EMBL" id="CAD8201434.1"/>
    </source>
</evidence>
<proteinExistence type="predicted"/>
<evidence type="ECO:0000256" key="3">
    <source>
        <dbReference type="SAM" id="SignalP"/>
    </source>
</evidence>
<name>A0A8S1XKM9_PAROT</name>
<feature type="signal peptide" evidence="3">
    <location>
        <begin position="1"/>
        <end position="18"/>
    </location>
</feature>
<feature type="transmembrane region" description="Helical" evidence="2">
    <location>
        <begin position="1469"/>
        <end position="1491"/>
    </location>
</feature>
<dbReference type="EMBL" id="CAJJDP010000124">
    <property type="protein sequence ID" value="CAD8201434.1"/>
    <property type="molecule type" value="Genomic_DNA"/>
</dbReference>
<sequence length="1507" mass="171481">MLQAHMYILALLPIMVLSTCTTVELQDHVYPTIKETFKWDIRRFIQGDNLKYQLDSATSLFQLEQPLHKLDEKNHFASFIDIIAIRAFDIPETGAWTNDFAFMGQDLDDYSWWIYYTEGKQTEMNVAPKFDKEIQFISNNRQIKCLDLEYIDRDTFLVDCIEPQPQPEEGRLPGKNYVYIIKKGDPPKIISEFTYSRKYLTVNDRKVQYHVYNAQNIGDGLNDEEPLRILLRGQYAYGTPGSSPTNLDGDCIIDLLKNNDKNEIVETAQHLDRGLLIQDLGIKAEDQENFKFTLIDFKVMPNGDIYVLDAYNGIYIYYINSKSEFKYKGKIEIGDGATNPAYAFDVNNKINQQGISHVHIAVVHQKSVVEYIDGVQKGGWLNAFEAKHPSFIFASQQFLIVNPGGNTFFIYNSDHQFLIHTETLLTKIYLANPYEPDLIAVTNSFAYRYEVGHARLVVHSFDATLGDNEVVFSAVGSDERRCQASLKYQIIKEGDTNIYPVDHIPIPNIMQYPSDPIEVQEFAAGPNLIYTNGDDSQKDHVIVDIHTVWELNVTGLTYPTITDVAYADILIDPHWVDEHKFWFLYQLQSNKQIEIFECTTQTKVSRDVHCEEHQKFKIPNLLNPITSQFDWDAEEGDVLTLQFLENDYSISIYESTHDQSSPLYSLPQPPLDPIPENKITSFSVLGKAIYIVMQNKKEVDAWFGFFPTPTKHVISSQTMKDQGSDRIFEPRKVFGNPALKSEFVLILSKDCIFFGDMRNFFTLIHVFDIIPDAEVRAYLGMRTIFIVQKSETQGFKIQEYNYEKLNNIYLMKELPLYDYVIQSPLTTDFCFQTGFLFVRALDPASQETVILVYESNVLYQLSLHKVVQTHLKINDGQIMNMAAAGHDQMYMYVNNQQNVQKMVGFLRDALVNIKPSHLSNQYITNLVATVNITNQAITKPMSIKYPVKYINTQTYIQVNQEELAKQNSQFVFTNQAADQYLSINTTGWQGGQVIKYEAICDQCESHLIQMVNPVYHVTDGSNYQQHFVDGVAAGNEMIFQTIDSIILQDAEGKWVGTHKLPVGVGADCISITATEDGRAVFSGCEERGIVNIYLSICDGKTCTAATPALQQVAQGAKHPSKLIYKDGILFILDNYNDRPTLYDGTVRVHKVGLNIEAKTWDLDAGKVINSQFLSTELNIPFQASDFDVIKYEVGNVNYYKLLLSSALKRLWFVDLYWDNGTIKFGQHDKFEIYNLIGKNLAIEETTRFYQIRAIKSTKKDKKLLTTALVSTTNMATYGVTFTFDISDPVKGAPVEADGTIPFLLANYGTWKQLNKLTLFEDHVAIAYTNDKSILVALYLLPTIDHNAVQEGEPRVITLIGGEEDEQTNQISTQFVMTLSKDVALARPVLHTNLVYNIAQKENMLIKYGVTDFPRLLIQKGDQIKEQVVSIYAKNDYGQAKGVIRLTKKDPPGPNPPNPNDDDSKGSSNWWWITLIVIFGVAILGVGGYFVYTKYFKSSNAPLHVQSY</sequence>
<evidence type="ECO:0000256" key="2">
    <source>
        <dbReference type="SAM" id="Phobius"/>
    </source>
</evidence>
<keyword evidence="2" id="KW-1133">Transmembrane helix</keyword>
<keyword evidence="2" id="KW-0812">Transmembrane</keyword>
<organism evidence="4 5">
    <name type="scientific">Paramecium octaurelia</name>
    <dbReference type="NCBI Taxonomy" id="43137"/>
    <lineage>
        <taxon>Eukaryota</taxon>
        <taxon>Sar</taxon>
        <taxon>Alveolata</taxon>
        <taxon>Ciliophora</taxon>
        <taxon>Intramacronucleata</taxon>
        <taxon>Oligohymenophorea</taxon>
        <taxon>Peniculida</taxon>
        <taxon>Parameciidae</taxon>
        <taxon>Paramecium</taxon>
    </lineage>
</organism>
<reference evidence="4" key="1">
    <citation type="submission" date="2021-01" db="EMBL/GenBank/DDBJ databases">
        <authorList>
            <consortium name="Genoscope - CEA"/>
            <person name="William W."/>
        </authorList>
    </citation>
    <scope>NUCLEOTIDE SEQUENCE</scope>
</reference>
<dbReference type="OMA" id="QGISHVH"/>
<comment type="caution">
    <text evidence="4">The sequence shown here is derived from an EMBL/GenBank/DDBJ whole genome shotgun (WGS) entry which is preliminary data.</text>
</comment>
<keyword evidence="5" id="KW-1185">Reference proteome</keyword>
<keyword evidence="2" id="KW-0472">Membrane</keyword>